<evidence type="ECO:0000313" key="2">
    <source>
        <dbReference type="EMBL" id="MFD1047122.1"/>
    </source>
</evidence>
<dbReference type="GO" id="GO:0016746">
    <property type="term" value="F:acyltransferase activity"/>
    <property type="evidence" value="ECO:0007669"/>
    <property type="project" value="UniProtKB-KW"/>
</dbReference>
<accession>A0ABW3MAY3</accession>
<dbReference type="InterPro" id="IPR016181">
    <property type="entry name" value="Acyl_CoA_acyltransferase"/>
</dbReference>
<dbReference type="InterPro" id="IPR031165">
    <property type="entry name" value="GNAT_YJDJ"/>
</dbReference>
<dbReference type="Gene3D" id="3.40.630.30">
    <property type="match status" value="1"/>
</dbReference>
<protein>
    <submittedName>
        <fullName evidence="2">GNAT family N-acetyltransferase</fullName>
        <ecNumber evidence="2">2.3.1.-</ecNumber>
    </submittedName>
</protein>
<dbReference type="SUPFAM" id="SSF55729">
    <property type="entry name" value="Acyl-CoA N-acyltransferases (Nat)"/>
    <property type="match status" value="1"/>
</dbReference>
<comment type="caution">
    <text evidence="2">The sequence shown here is derived from an EMBL/GenBank/DDBJ whole genome shotgun (WGS) entry which is preliminary data.</text>
</comment>
<dbReference type="Pfam" id="PF14542">
    <property type="entry name" value="Acetyltransf_CG"/>
    <property type="match status" value="1"/>
</dbReference>
<dbReference type="PANTHER" id="PTHR31435">
    <property type="entry name" value="PROTEIN NATD1"/>
    <property type="match status" value="1"/>
</dbReference>
<evidence type="ECO:0000259" key="1">
    <source>
        <dbReference type="PROSITE" id="PS51729"/>
    </source>
</evidence>
<organism evidence="2 3">
    <name type="scientific">Kibdelosporangium lantanae</name>
    <dbReference type="NCBI Taxonomy" id="1497396"/>
    <lineage>
        <taxon>Bacteria</taxon>
        <taxon>Bacillati</taxon>
        <taxon>Actinomycetota</taxon>
        <taxon>Actinomycetes</taxon>
        <taxon>Pseudonocardiales</taxon>
        <taxon>Pseudonocardiaceae</taxon>
        <taxon>Kibdelosporangium</taxon>
    </lineage>
</organism>
<proteinExistence type="predicted"/>
<feature type="domain" description="N-acetyltransferase" evidence="1">
    <location>
        <begin position="7"/>
        <end position="94"/>
    </location>
</feature>
<name>A0ABW3MAY3_9PSEU</name>
<reference evidence="3" key="1">
    <citation type="journal article" date="2019" name="Int. J. Syst. Evol. Microbiol.">
        <title>The Global Catalogue of Microorganisms (GCM) 10K type strain sequencing project: providing services to taxonomists for standard genome sequencing and annotation.</title>
        <authorList>
            <consortium name="The Broad Institute Genomics Platform"/>
            <consortium name="The Broad Institute Genome Sequencing Center for Infectious Disease"/>
            <person name="Wu L."/>
            <person name="Ma J."/>
        </authorList>
    </citation>
    <scope>NUCLEOTIDE SEQUENCE [LARGE SCALE GENOMIC DNA]</scope>
    <source>
        <strain evidence="3">JCM 31486</strain>
    </source>
</reference>
<dbReference type="EC" id="2.3.1.-" evidence="2"/>
<dbReference type="EMBL" id="JBHTIS010000937">
    <property type="protein sequence ID" value="MFD1047122.1"/>
    <property type="molecule type" value="Genomic_DNA"/>
</dbReference>
<dbReference type="InterPro" id="IPR045057">
    <property type="entry name" value="Gcn5-rel_NAT"/>
</dbReference>
<dbReference type="PROSITE" id="PS51729">
    <property type="entry name" value="GNAT_YJDJ"/>
    <property type="match status" value="1"/>
</dbReference>
<dbReference type="PANTHER" id="PTHR31435:SF10">
    <property type="entry name" value="BSR4717 PROTEIN"/>
    <property type="match status" value="1"/>
</dbReference>
<keyword evidence="2" id="KW-0808">Transferase</keyword>
<keyword evidence="3" id="KW-1185">Reference proteome</keyword>
<evidence type="ECO:0000313" key="3">
    <source>
        <dbReference type="Proteomes" id="UP001597045"/>
    </source>
</evidence>
<gene>
    <name evidence="2" type="ORF">ACFQ1S_16970</name>
</gene>
<keyword evidence="2" id="KW-0012">Acyltransferase</keyword>
<sequence>MSDISVVQNENANRYEVRVDGKVAGFTEYVVEGDDYVFVHTEVDDAYAGQGLATRLATGALDDVVANGRTIVPVCPFIAKFVLRHKDTYEPHVKWPR</sequence>
<dbReference type="Proteomes" id="UP001597045">
    <property type="component" value="Unassembled WGS sequence"/>
</dbReference>